<dbReference type="CDD" id="cd00761">
    <property type="entry name" value="Glyco_tranf_GTA_type"/>
    <property type="match status" value="1"/>
</dbReference>
<sequence length="296" mass="34435">MIGQCEISLDYILSLLYMTRHPKVIGCVPAYQAERFIQKTLEALAAQTYPNFEIWICDDASQDKTSSICRKFCQSDSRFKFFRNDQNLGWWQTSTALWKTAAENSEFCFLNPHDDIPFPEFISKQVELLILHPTAVLVNPGMRNTYWNNQTIDHLTGNLCMSDDPVIRIEQLLRKRQAYWWSAFHGIHRSASIQKILPISRNPFGEKEFSLDLIWLIKAASLGPFVSYPEPLFEKFYQKNSVSNKWKHSMKNRSVLYFSLSRAVGSLPLETGQRLKLYQILLNQIGQSLRRKLTLK</sequence>
<proteinExistence type="predicted"/>
<evidence type="ECO:0000313" key="3">
    <source>
        <dbReference type="Proteomes" id="UP000073816"/>
    </source>
</evidence>
<keyword evidence="3" id="KW-1185">Reference proteome</keyword>
<dbReference type="GO" id="GO:0016758">
    <property type="term" value="F:hexosyltransferase activity"/>
    <property type="evidence" value="ECO:0007669"/>
    <property type="project" value="UniProtKB-ARBA"/>
</dbReference>
<dbReference type="STRING" id="1727163.AO498_03530"/>
<name>A0A142EK02_9BACT</name>
<dbReference type="PANTHER" id="PTHR22916:SF3">
    <property type="entry name" value="UDP-GLCNAC:BETAGAL BETA-1,3-N-ACETYLGLUCOSAMINYLTRANSFERASE-LIKE PROTEIN 1"/>
    <property type="match status" value="1"/>
</dbReference>
<dbReference type="PATRIC" id="fig|1727163.4.peg.732"/>
<dbReference type="InterPro" id="IPR001173">
    <property type="entry name" value="Glyco_trans_2-like"/>
</dbReference>
<dbReference type="InterPro" id="IPR029044">
    <property type="entry name" value="Nucleotide-diphossugar_trans"/>
</dbReference>
<protein>
    <recommendedName>
        <fullName evidence="1">Glycosyltransferase 2-like domain-containing protein</fullName>
    </recommendedName>
</protein>
<dbReference type="Gene3D" id="3.90.550.10">
    <property type="entry name" value="Spore Coat Polysaccharide Biosynthesis Protein SpsA, Chain A"/>
    <property type="match status" value="1"/>
</dbReference>
<dbReference type="EMBL" id="CP012836">
    <property type="protein sequence ID" value="AMQ55457.1"/>
    <property type="molecule type" value="Genomic_DNA"/>
</dbReference>
<feature type="domain" description="Glycosyltransferase 2-like" evidence="1">
    <location>
        <begin position="27"/>
        <end position="153"/>
    </location>
</feature>
<dbReference type="Proteomes" id="UP000073816">
    <property type="component" value="Chromosome"/>
</dbReference>
<accession>A0A142EK02</accession>
<gene>
    <name evidence="2" type="ORF">AO498_03530</name>
</gene>
<reference evidence="2 3" key="2">
    <citation type="journal article" date="2016" name="Genome Announc.">
        <title>Complete Genome Sequence of Algoriphagus sp. Strain M8-2, Isolated from a Brackish Lake.</title>
        <authorList>
            <person name="Muraguchi Y."/>
            <person name="Kushimoto K."/>
            <person name="Ohtsubo Y."/>
            <person name="Suzuki T."/>
            <person name="Dohra H."/>
            <person name="Kimbara K."/>
            <person name="Shintani M."/>
        </authorList>
    </citation>
    <scope>NUCLEOTIDE SEQUENCE [LARGE SCALE GENOMIC DNA]</scope>
    <source>
        <strain evidence="2 3">M8-2</strain>
    </source>
</reference>
<reference evidence="3" key="1">
    <citation type="submission" date="2015-09" db="EMBL/GenBank/DDBJ databases">
        <title>Complete sequence of Algoriphagus sp. M8-2.</title>
        <authorList>
            <person name="Shintani M."/>
        </authorList>
    </citation>
    <scope>NUCLEOTIDE SEQUENCE [LARGE SCALE GENOMIC DNA]</scope>
    <source>
        <strain evidence="3">M8-2</strain>
    </source>
</reference>
<dbReference type="AlphaFoldDB" id="A0A142EK02"/>
<evidence type="ECO:0000313" key="2">
    <source>
        <dbReference type="EMBL" id="AMQ55457.1"/>
    </source>
</evidence>
<evidence type="ECO:0000259" key="1">
    <source>
        <dbReference type="Pfam" id="PF00535"/>
    </source>
</evidence>
<dbReference type="PANTHER" id="PTHR22916">
    <property type="entry name" value="GLYCOSYLTRANSFERASE"/>
    <property type="match status" value="1"/>
</dbReference>
<organism evidence="2 3">
    <name type="scientific">Algoriphagus sanaruensis</name>
    <dbReference type="NCBI Taxonomy" id="1727163"/>
    <lineage>
        <taxon>Bacteria</taxon>
        <taxon>Pseudomonadati</taxon>
        <taxon>Bacteroidota</taxon>
        <taxon>Cytophagia</taxon>
        <taxon>Cytophagales</taxon>
        <taxon>Cyclobacteriaceae</taxon>
        <taxon>Algoriphagus</taxon>
    </lineage>
</organism>
<dbReference type="Pfam" id="PF00535">
    <property type="entry name" value="Glycos_transf_2"/>
    <property type="match status" value="1"/>
</dbReference>
<dbReference type="KEGG" id="alm:AO498_03530"/>
<dbReference type="SUPFAM" id="SSF53448">
    <property type="entry name" value="Nucleotide-diphospho-sugar transferases"/>
    <property type="match status" value="1"/>
</dbReference>